<dbReference type="Pfam" id="PF25019">
    <property type="entry name" value="LRR_R13L1-DRL21"/>
    <property type="match status" value="1"/>
</dbReference>
<feature type="domain" description="R13L1/DRL21-like LRR repeat region" evidence="1">
    <location>
        <begin position="69"/>
        <end position="173"/>
    </location>
</feature>
<organism evidence="2 3">
    <name type="scientific">Flemingia macrophylla</name>
    <dbReference type="NCBI Taxonomy" id="520843"/>
    <lineage>
        <taxon>Eukaryota</taxon>
        <taxon>Viridiplantae</taxon>
        <taxon>Streptophyta</taxon>
        <taxon>Embryophyta</taxon>
        <taxon>Tracheophyta</taxon>
        <taxon>Spermatophyta</taxon>
        <taxon>Magnoliopsida</taxon>
        <taxon>eudicotyledons</taxon>
        <taxon>Gunneridae</taxon>
        <taxon>Pentapetalae</taxon>
        <taxon>rosids</taxon>
        <taxon>fabids</taxon>
        <taxon>Fabales</taxon>
        <taxon>Fabaceae</taxon>
        <taxon>Papilionoideae</taxon>
        <taxon>50 kb inversion clade</taxon>
        <taxon>NPAAA clade</taxon>
        <taxon>indigoferoid/millettioid clade</taxon>
        <taxon>Phaseoleae</taxon>
        <taxon>Flemingia</taxon>
    </lineage>
</organism>
<comment type="caution">
    <text evidence="2">The sequence shown here is derived from an EMBL/GenBank/DDBJ whole genome shotgun (WGS) entry which is preliminary data.</text>
</comment>
<dbReference type="InterPro" id="IPR056789">
    <property type="entry name" value="LRR_R13L1-DRL21"/>
</dbReference>
<dbReference type="AlphaFoldDB" id="A0ABD1LGG2"/>
<proteinExistence type="predicted"/>
<dbReference type="EMBL" id="JBGMDY010000009">
    <property type="protein sequence ID" value="KAL2322428.1"/>
    <property type="molecule type" value="Genomic_DNA"/>
</dbReference>
<dbReference type="SUPFAM" id="SSF52058">
    <property type="entry name" value="L domain-like"/>
    <property type="match status" value="1"/>
</dbReference>
<keyword evidence="3" id="KW-1185">Reference proteome</keyword>
<sequence>MNSKLEAISTRLEHFVKHKDILGLLSVSKRISSRTITDSLVESVVIAREDDKEKLLKMILSDEDGNNNNIEADAFQADLKNKEQIDELTLERGEDRQESQDSQIEKDVLENLQPSTNLKKLNISCYSGTIFPKWLGDTSYSNVAVLCIGDCNYCLSLPPCGKLPSLKELVIKRINMVKIVGERKIPFVSTFSNVGDSRVRKHVRVGGLSFYDIISIKLFPALQHLDIYKCPSLEAITTQGGGAAPKLRHLSIEYVNNLRSLPEQIDLPALKNLYLQNLAKEATLSP</sequence>
<name>A0ABD1LGG2_9FABA</name>
<dbReference type="Gene3D" id="3.80.10.10">
    <property type="entry name" value="Ribonuclease Inhibitor"/>
    <property type="match status" value="1"/>
</dbReference>
<gene>
    <name evidence="2" type="ORF">Fmac_026807</name>
</gene>
<evidence type="ECO:0000313" key="3">
    <source>
        <dbReference type="Proteomes" id="UP001603857"/>
    </source>
</evidence>
<evidence type="ECO:0000259" key="1">
    <source>
        <dbReference type="Pfam" id="PF25019"/>
    </source>
</evidence>
<dbReference type="PANTHER" id="PTHR47186">
    <property type="entry name" value="LEUCINE-RICH REPEAT-CONTAINING PROTEIN 57"/>
    <property type="match status" value="1"/>
</dbReference>
<accession>A0ABD1LGG2</accession>
<evidence type="ECO:0000313" key="2">
    <source>
        <dbReference type="EMBL" id="KAL2322428.1"/>
    </source>
</evidence>
<protein>
    <recommendedName>
        <fullName evidence="1">R13L1/DRL21-like LRR repeat region domain-containing protein</fullName>
    </recommendedName>
</protein>
<reference evidence="2 3" key="1">
    <citation type="submission" date="2024-08" db="EMBL/GenBank/DDBJ databases">
        <title>Insights into the chromosomal genome structure of Flemingia macrophylla.</title>
        <authorList>
            <person name="Ding Y."/>
            <person name="Zhao Y."/>
            <person name="Bi W."/>
            <person name="Wu M."/>
            <person name="Zhao G."/>
            <person name="Gong Y."/>
            <person name="Li W."/>
            <person name="Zhang P."/>
        </authorList>
    </citation>
    <scope>NUCLEOTIDE SEQUENCE [LARGE SCALE GENOMIC DNA]</scope>
    <source>
        <strain evidence="2">DYQJB</strain>
        <tissue evidence="2">Leaf</tissue>
    </source>
</reference>
<dbReference type="PANTHER" id="PTHR47186:SF18">
    <property type="entry name" value="RX N-TERMINAL DOMAIN-CONTAINING PROTEIN"/>
    <property type="match status" value="1"/>
</dbReference>
<dbReference type="Proteomes" id="UP001603857">
    <property type="component" value="Unassembled WGS sequence"/>
</dbReference>
<dbReference type="InterPro" id="IPR032675">
    <property type="entry name" value="LRR_dom_sf"/>
</dbReference>